<evidence type="ECO:0000313" key="2">
    <source>
        <dbReference type="EMBL" id="MCP1335335.1"/>
    </source>
</evidence>
<dbReference type="InterPro" id="IPR036291">
    <property type="entry name" value="NAD(P)-bd_dom_sf"/>
</dbReference>
<comment type="caution">
    <text evidence="2">The sequence shown here is derived from an EMBL/GenBank/DDBJ whole genome shotgun (WGS) entry which is preliminary data.</text>
</comment>
<dbReference type="AlphaFoldDB" id="A0A9J6PFD9"/>
<keyword evidence="3" id="KW-1185">Reference proteome</keyword>
<dbReference type="Gene3D" id="3.40.50.720">
    <property type="entry name" value="NAD(P)-binding Rossmann-like Domain"/>
    <property type="match status" value="1"/>
</dbReference>
<dbReference type="GO" id="GO:0019752">
    <property type="term" value="P:carboxylic acid metabolic process"/>
    <property type="evidence" value="ECO:0007669"/>
    <property type="project" value="UniProtKB-ARBA"/>
</dbReference>
<dbReference type="InterPro" id="IPR023401">
    <property type="entry name" value="ODC_N"/>
</dbReference>
<dbReference type="InterPro" id="IPR003462">
    <property type="entry name" value="ODC_Mu_crystall"/>
</dbReference>
<sequence length="306" mass="31959">MRELLPWPELVEALRKGFDGTIVSPVRHHHTVAGHGEPDKTLLLMPCWRDGGELGVKIVKVTPGNSARGLPAVAGLYVLFSGDTGAPVALLDGGELTARRTAAASALAASYLARKDARRLTVIGTGRLAPNLVEAHRAVRDYAHVTVWGRSAEKAAALAADLSARLGIEAAAEPDLEKAVRGADTVSAATLSRVPLVRGAWLTPGMHVDLVGAFTPQMRESDADALARARVFVDTRAGALKEAGDVVQAIAEGALGEGDIAADLFDLCSGRHKGRTSADEITLFKSVGASLEDLAAAELAYRLATG</sequence>
<dbReference type="SUPFAM" id="SSF51735">
    <property type="entry name" value="NAD(P)-binding Rossmann-fold domains"/>
    <property type="match status" value="1"/>
</dbReference>
<dbReference type="Gene3D" id="3.30.1780.10">
    <property type="entry name" value="ornithine cyclodeaminase, domain 1"/>
    <property type="match status" value="1"/>
</dbReference>
<accession>A0A9J6PFD9</accession>
<dbReference type="EMBL" id="JAMZFT010000001">
    <property type="protein sequence ID" value="MCP1335335.1"/>
    <property type="molecule type" value="Genomic_DNA"/>
</dbReference>
<evidence type="ECO:0000313" key="3">
    <source>
        <dbReference type="Proteomes" id="UP001055804"/>
    </source>
</evidence>
<dbReference type="FunFam" id="3.40.50.720:FF:000311">
    <property type="entry name" value="Ornithine cyclodeaminase"/>
    <property type="match status" value="1"/>
</dbReference>
<dbReference type="PANTHER" id="PTHR13812:SF19">
    <property type="entry name" value="KETIMINE REDUCTASE MU-CRYSTALLIN"/>
    <property type="match status" value="1"/>
</dbReference>
<dbReference type="Proteomes" id="UP001055804">
    <property type="component" value="Unassembled WGS sequence"/>
</dbReference>
<dbReference type="GO" id="GO:0005737">
    <property type="term" value="C:cytoplasm"/>
    <property type="evidence" value="ECO:0007669"/>
    <property type="project" value="TreeGrafter"/>
</dbReference>
<dbReference type="NCBIfam" id="NF004793">
    <property type="entry name" value="PRK06141.1"/>
    <property type="match status" value="1"/>
</dbReference>
<dbReference type="PIRSF" id="PIRSF001439">
    <property type="entry name" value="CryM"/>
    <property type="match status" value="1"/>
</dbReference>
<reference evidence="2" key="1">
    <citation type="submission" date="2022-06" db="EMBL/GenBank/DDBJ databases">
        <title>Isolation and Genomics of Futiania mangrovii gen. nov., sp. nov., a Rare and Metabolically-versatile member in the Class Alphaproteobacteria.</title>
        <authorList>
            <person name="Liu L."/>
            <person name="Huang W.-C."/>
            <person name="Pan J."/>
            <person name="Li J."/>
            <person name="Huang Y."/>
            <person name="Du H."/>
            <person name="Liu Y."/>
            <person name="Li M."/>
        </authorList>
    </citation>
    <scope>NUCLEOTIDE SEQUENCE</scope>
    <source>
        <strain evidence="2">FT118</strain>
    </source>
</reference>
<evidence type="ECO:0000256" key="1">
    <source>
        <dbReference type="ARBA" id="ARBA00008903"/>
    </source>
</evidence>
<dbReference type="Pfam" id="PF02423">
    <property type="entry name" value="OCD_Mu_crystall"/>
    <property type="match status" value="1"/>
</dbReference>
<gene>
    <name evidence="2" type="ORF">NJQ99_02835</name>
</gene>
<dbReference type="PANTHER" id="PTHR13812">
    <property type="entry name" value="KETIMINE REDUCTASE MU-CRYSTALLIN"/>
    <property type="match status" value="1"/>
</dbReference>
<dbReference type="GO" id="GO:0016491">
    <property type="term" value="F:oxidoreductase activity"/>
    <property type="evidence" value="ECO:0007669"/>
    <property type="project" value="UniProtKB-ARBA"/>
</dbReference>
<protein>
    <submittedName>
        <fullName evidence="2">Ornithine cyclodeaminase family protein</fullName>
    </submittedName>
</protein>
<organism evidence="2 3">
    <name type="scientific">Futiania mangrovi</name>
    <dbReference type="NCBI Taxonomy" id="2959716"/>
    <lineage>
        <taxon>Bacteria</taxon>
        <taxon>Pseudomonadati</taxon>
        <taxon>Pseudomonadota</taxon>
        <taxon>Alphaproteobacteria</taxon>
        <taxon>Futianiales</taxon>
        <taxon>Futianiaceae</taxon>
        <taxon>Futiania</taxon>
    </lineage>
</organism>
<proteinExistence type="inferred from homology"/>
<comment type="similarity">
    <text evidence="1">Belongs to the ornithine cyclodeaminase/mu-crystallin family.</text>
</comment>
<name>A0A9J6PFD9_9PROT</name>